<dbReference type="Pfam" id="PF03919">
    <property type="entry name" value="mRNA_cap_C"/>
    <property type="match status" value="1"/>
</dbReference>
<evidence type="ECO:0000256" key="10">
    <source>
        <dbReference type="ARBA" id="ARBA00023134"/>
    </source>
</evidence>
<evidence type="ECO:0000256" key="3">
    <source>
        <dbReference type="ARBA" id="ARBA00012475"/>
    </source>
</evidence>
<feature type="domain" description="mRNA capping enzyme C-terminal" evidence="19">
    <location>
        <begin position="290"/>
        <end position="423"/>
    </location>
</feature>
<dbReference type="SUPFAM" id="SSF56091">
    <property type="entry name" value="DNA ligase/mRNA capping enzyme, catalytic domain"/>
    <property type="match status" value="1"/>
</dbReference>
<evidence type="ECO:0000256" key="15">
    <source>
        <dbReference type="ARBA" id="ARBA00047082"/>
    </source>
</evidence>
<keyword evidence="21" id="KW-1185">Reference proteome</keyword>
<dbReference type="Pfam" id="PF01331">
    <property type="entry name" value="mRNA_cap_enzyme"/>
    <property type="match status" value="1"/>
</dbReference>
<dbReference type="AlphaFoldDB" id="A0A8K0PEM0"/>
<evidence type="ECO:0000313" key="20">
    <source>
        <dbReference type="EMBL" id="KAG8624358.1"/>
    </source>
</evidence>
<evidence type="ECO:0000256" key="6">
    <source>
        <dbReference type="ARBA" id="ARBA00022679"/>
    </source>
</evidence>
<feature type="domain" description="mRNA capping enzyme adenylation" evidence="18">
    <location>
        <begin position="88"/>
        <end position="286"/>
    </location>
</feature>
<gene>
    <name evidence="20" type="ORF">KVT40_007425</name>
</gene>
<dbReference type="Gene3D" id="3.30.470.30">
    <property type="entry name" value="DNA ligase/mRNA capping enzyme"/>
    <property type="match status" value="1"/>
</dbReference>
<keyword evidence="6 16" id="KW-0808">Transferase</keyword>
<evidence type="ECO:0000256" key="16">
    <source>
        <dbReference type="PIRNR" id="PIRNR036959"/>
    </source>
</evidence>
<keyword evidence="5 16" id="KW-0507">mRNA processing</keyword>
<dbReference type="InterPro" id="IPR001339">
    <property type="entry name" value="mRNA_cap_enzyme_adenylation"/>
</dbReference>
<dbReference type="PIRSF" id="PIRSF036959">
    <property type="entry name" value="mRNA_cap_alpha"/>
    <property type="match status" value="1"/>
</dbReference>
<evidence type="ECO:0000256" key="8">
    <source>
        <dbReference type="ARBA" id="ARBA00022741"/>
    </source>
</evidence>
<dbReference type="SUPFAM" id="SSF50249">
    <property type="entry name" value="Nucleic acid-binding proteins"/>
    <property type="match status" value="1"/>
</dbReference>
<evidence type="ECO:0000259" key="19">
    <source>
        <dbReference type="Pfam" id="PF03919"/>
    </source>
</evidence>
<evidence type="ECO:0000259" key="18">
    <source>
        <dbReference type="Pfam" id="PF01331"/>
    </source>
</evidence>
<keyword evidence="7 16" id="KW-0548">Nucleotidyltransferase</keyword>
<dbReference type="InterPro" id="IPR013846">
    <property type="entry name" value="mRNA_cap_enzyme_C"/>
</dbReference>
<dbReference type="GO" id="GO:0005525">
    <property type="term" value="F:GTP binding"/>
    <property type="evidence" value="ECO:0007669"/>
    <property type="project" value="UniProtKB-KW"/>
</dbReference>
<dbReference type="GO" id="GO:0005524">
    <property type="term" value="F:ATP binding"/>
    <property type="evidence" value="ECO:0007669"/>
    <property type="project" value="InterPro"/>
</dbReference>
<evidence type="ECO:0000256" key="5">
    <source>
        <dbReference type="ARBA" id="ARBA00022664"/>
    </source>
</evidence>
<evidence type="ECO:0000256" key="1">
    <source>
        <dbReference type="ARBA" id="ARBA00004123"/>
    </source>
</evidence>
<evidence type="ECO:0000256" key="12">
    <source>
        <dbReference type="ARBA" id="ARBA00029909"/>
    </source>
</evidence>
<evidence type="ECO:0000256" key="7">
    <source>
        <dbReference type="ARBA" id="ARBA00022695"/>
    </source>
</evidence>
<reference evidence="20" key="1">
    <citation type="submission" date="2021-07" db="EMBL/GenBank/DDBJ databases">
        <title>Elsinoe batatas strain:CRI-CJ2 Genome sequencing and assembly.</title>
        <authorList>
            <person name="Huang L."/>
        </authorList>
    </citation>
    <scope>NUCLEOTIDE SEQUENCE</scope>
    <source>
        <strain evidence="20">CRI-CJ2</strain>
    </source>
</reference>
<name>A0A8K0PEM0_9PEZI</name>
<comment type="caution">
    <text evidence="20">The sequence shown here is derived from an EMBL/GenBank/DDBJ whole genome shotgun (WGS) entry which is preliminary data.</text>
</comment>
<dbReference type="Gene3D" id="2.40.50.140">
    <property type="entry name" value="Nucleic acid-binding proteins"/>
    <property type="match status" value="1"/>
</dbReference>
<comment type="catalytic activity">
    <reaction evidence="14">
        <text>a 5'-end diphospho-ribonucleoside in mRNA + GTP + H(+) = a 5'-end (5'-triphosphoguanosine)-ribonucleoside in mRNA + diphosphate</text>
        <dbReference type="Rhea" id="RHEA:67012"/>
        <dbReference type="Rhea" id="RHEA-COMP:17165"/>
        <dbReference type="Rhea" id="RHEA-COMP:17166"/>
        <dbReference type="ChEBI" id="CHEBI:15378"/>
        <dbReference type="ChEBI" id="CHEBI:33019"/>
        <dbReference type="ChEBI" id="CHEBI:37565"/>
        <dbReference type="ChEBI" id="CHEBI:167616"/>
        <dbReference type="ChEBI" id="CHEBI:167617"/>
        <dbReference type="EC" id="2.7.7.50"/>
    </reaction>
    <physiologicalReaction direction="left-to-right" evidence="14">
        <dbReference type="Rhea" id="RHEA:67013"/>
    </physiologicalReaction>
</comment>
<dbReference type="InterPro" id="IPR012340">
    <property type="entry name" value="NA-bd_OB-fold"/>
</dbReference>
<dbReference type="PANTHER" id="PTHR10367">
    <property type="entry name" value="MRNA-CAPPING ENZYME"/>
    <property type="match status" value="1"/>
</dbReference>
<dbReference type="Proteomes" id="UP000809789">
    <property type="component" value="Unassembled WGS sequence"/>
</dbReference>
<evidence type="ECO:0000256" key="13">
    <source>
        <dbReference type="ARBA" id="ARBA00030702"/>
    </source>
</evidence>
<dbReference type="GO" id="GO:0004484">
    <property type="term" value="F:mRNA guanylyltransferase activity"/>
    <property type="evidence" value="ECO:0007669"/>
    <property type="project" value="UniProtKB-EC"/>
</dbReference>
<comment type="subunit">
    <text evidence="15">Heterodimer. The mRNA-capping enzyme is composed of two separate chains alpha and beta, respectively a mRNA guanylyltransferase and an mRNA 5'-triphosphate monophosphatase.</text>
</comment>
<dbReference type="CDD" id="cd07895">
    <property type="entry name" value="Adenylation_mRNA_capping"/>
    <property type="match status" value="1"/>
</dbReference>
<keyword evidence="8 16" id="KW-0547">Nucleotide-binding</keyword>
<dbReference type="GO" id="GO:0031533">
    <property type="term" value="C:mRNA capping enzyme complex"/>
    <property type="evidence" value="ECO:0007669"/>
    <property type="project" value="InterPro"/>
</dbReference>
<protein>
    <recommendedName>
        <fullName evidence="4 16">mRNA-capping enzyme subunit alpha</fullName>
        <ecNumber evidence="3 16">2.7.7.50</ecNumber>
    </recommendedName>
    <alternativeName>
        <fullName evidence="12 16">GTP--RNA guanylyltransferase</fullName>
    </alternativeName>
    <alternativeName>
        <fullName evidence="13 16">mRNA guanylyltransferase</fullName>
    </alternativeName>
</protein>
<comment type="function">
    <text evidence="16">Second step of mRNA capping. Transfer of the GMP moiety of GTP to the 5'-end of RNA via an enzyme-GMP covalent reaction intermediate.</text>
</comment>
<keyword evidence="11 16" id="KW-0539">Nucleus</keyword>
<evidence type="ECO:0000256" key="4">
    <source>
        <dbReference type="ARBA" id="ARBA00019171"/>
    </source>
</evidence>
<feature type="active site" description="N6-GMP-lysine intermediate" evidence="17">
    <location>
        <position position="110"/>
    </location>
</feature>
<organism evidence="20 21">
    <name type="scientific">Elsinoe batatas</name>
    <dbReference type="NCBI Taxonomy" id="2601811"/>
    <lineage>
        <taxon>Eukaryota</taxon>
        <taxon>Fungi</taxon>
        <taxon>Dikarya</taxon>
        <taxon>Ascomycota</taxon>
        <taxon>Pezizomycotina</taxon>
        <taxon>Dothideomycetes</taxon>
        <taxon>Dothideomycetidae</taxon>
        <taxon>Myriangiales</taxon>
        <taxon>Elsinoaceae</taxon>
        <taxon>Elsinoe</taxon>
    </lineage>
</organism>
<evidence type="ECO:0000256" key="2">
    <source>
        <dbReference type="ARBA" id="ARBA00010237"/>
    </source>
</evidence>
<evidence type="ECO:0000256" key="9">
    <source>
        <dbReference type="ARBA" id="ARBA00023042"/>
    </source>
</evidence>
<sequence length="453" mass="51908">MNYLTATPILHQKPKKWLRRYERPSARDIYAHFRQEHIPTFDRDPAMSGLLQLSDVGKLAPNDDTLQIFRDKLTDAVGSNKRGFPGAQPVSFARRHLQELKDADYFVCEKTDGIRCLLFLSFHVTADGNTEMAFLVDRKNDFYFIDNPSFHFPLPNQAPDTFHTDTVIDGELVLDTYPDGRTVRRYLVFDCLALDGKPITNRTLDKRLGIFDANVFKPQQALLNKYPEEKEQQPFEVRMKKLDRAYGVEGIFKEMPLLTHGNDGIVFTCRTTPYKSGTDENILKWKPPHENTIDFKLQIGAFPRLGGDTNGHTLTNGTLATDDFDYDACPSFNLLVGEGRGRHSVFGTLFVSDDEWTSMKSLNQMLDARIIECYKDSQGRWRFKREKDGTPRFRDDKDDANHVSTVHSVLESIEDAVSEQDLIAHAAEIRARWKQREAEAARQAREQQQGRPA</sequence>
<evidence type="ECO:0000256" key="14">
    <source>
        <dbReference type="ARBA" id="ARBA00044624"/>
    </source>
</evidence>
<proteinExistence type="inferred from homology"/>
<comment type="subcellular location">
    <subcellularLocation>
        <location evidence="1 16">Nucleus</location>
    </subcellularLocation>
</comment>
<accession>A0A8K0PEM0</accession>
<dbReference type="InterPro" id="IPR051029">
    <property type="entry name" value="mRNA_Capping_Enz/RNA_Phosphat"/>
</dbReference>
<keyword evidence="9 16" id="KW-0506">mRNA capping</keyword>
<comment type="similarity">
    <text evidence="2 16">Belongs to the eukaryotic GTase family.</text>
</comment>
<dbReference type="GO" id="GO:0006370">
    <property type="term" value="P:7-methylguanosine mRNA capping"/>
    <property type="evidence" value="ECO:0007669"/>
    <property type="project" value="UniProtKB-KW"/>
</dbReference>
<keyword evidence="10 16" id="KW-0342">GTP-binding</keyword>
<evidence type="ECO:0000256" key="11">
    <source>
        <dbReference type="ARBA" id="ARBA00023242"/>
    </source>
</evidence>
<dbReference type="EMBL" id="JAESVG020000009">
    <property type="protein sequence ID" value="KAG8624358.1"/>
    <property type="molecule type" value="Genomic_DNA"/>
</dbReference>
<dbReference type="OrthoDB" id="200924at2759"/>
<dbReference type="InterPro" id="IPR017075">
    <property type="entry name" value="mRNA_cap_enzyme_alpha"/>
</dbReference>
<evidence type="ECO:0000313" key="21">
    <source>
        <dbReference type="Proteomes" id="UP000809789"/>
    </source>
</evidence>
<dbReference type="EC" id="2.7.7.50" evidence="3 16"/>
<evidence type="ECO:0000256" key="17">
    <source>
        <dbReference type="PIRSR" id="PIRSR036959-1"/>
    </source>
</evidence>
<dbReference type="PANTHER" id="PTHR10367:SF17">
    <property type="entry name" value="MRNA-CAPPING ENZYME"/>
    <property type="match status" value="1"/>
</dbReference>